<proteinExistence type="predicted"/>
<keyword evidence="2" id="KW-1185">Reference proteome</keyword>
<accession>A0ABD0R837</accession>
<comment type="caution">
    <text evidence="1">The sequence shown here is derived from an EMBL/GenBank/DDBJ whole genome shotgun (WGS) entry which is preliminary data.</text>
</comment>
<gene>
    <name evidence="1" type="ORF">M9458_012393</name>
</gene>
<protein>
    <submittedName>
        <fullName evidence="1">Uncharacterized protein</fullName>
    </submittedName>
</protein>
<organism evidence="1 2">
    <name type="scientific">Cirrhinus mrigala</name>
    <name type="common">Mrigala</name>
    <dbReference type="NCBI Taxonomy" id="683832"/>
    <lineage>
        <taxon>Eukaryota</taxon>
        <taxon>Metazoa</taxon>
        <taxon>Chordata</taxon>
        <taxon>Craniata</taxon>
        <taxon>Vertebrata</taxon>
        <taxon>Euteleostomi</taxon>
        <taxon>Actinopterygii</taxon>
        <taxon>Neopterygii</taxon>
        <taxon>Teleostei</taxon>
        <taxon>Ostariophysi</taxon>
        <taxon>Cypriniformes</taxon>
        <taxon>Cyprinidae</taxon>
        <taxon>Labeoninae</taxon>
        <taxon>Labeonini</taxon>
        <taxon>Cirrhinus</taxon>
    </lineage>
</organism>
<evidence type="ECO:0000313" key="1">
    <source>
        <dbReference type="EMBL" id="KAL0194097.1"/>
    </source>
</evidence>
<evidence type="ECO:0000313" key="2">
    <source>
        <dbReference type="Proteomes" id="UP001529510"/>
    </source>
</evidence>
<reference evidence="1 2" key="1">
    <citation type="submission" date="2024-05" db="EMBL/GenBank/DDBJ databases">
        <title>Genome sequencing and assembly of Indian major carp, Cirrhinus mrigala (Hamilton, 1822).</title>
        <authorList>
            <person name="Mohindra V."/>
            <person name="Chowdhury L.M."/>
            <person name="Lal K."/>
            <person name="Jena J.K."/>
        </authorList>
    </citation>
    <scope>NUCLEOTIDE SEQUENCE [LARGE SCALE GENOMIC DNA]</scope>
    <source>
        <strain evidence="1">CM1030</strain>
        <tissue evidence="1">Blood</tissue>
    </source>
</reference>
<dbReference type="Proteomes" id="UP001529510">
    <property type="component" value="Unassembled WGS sequence"/>
</dbReference>
<feature type="non-terminal residue" evidence="1">
    <location>
        <position position="52"/>
    </location>
</feature>
<dbReference type="EMBL" id="JAMKFB020000005">
    <property type="protein sequence ID" value="KAL0194097.1"/>
    <property type="molecule type" value="Genomic_DNA"/>
</dbReference>
<sequence length="52" mass="5963">IEVGRFQDSLCLLRDYYTAMCKTVFPESTRGFTRIPLIDITADDHAEQEAPK</sequence>
<feature type="non-terminal residue" evidence="1">
    <location>
        <position position="1"/>
    </location>
</feature>
<name>A0ABD0R837_CIRMR</name>
<dbReference type="AlphaFoldDB" id="A0ABD0R837"/>